<gene>
    <name evidence="1" type="ordered locus">KVU_0048</name>
</gene>
<evidence type="ECO:0000313" key="1">
    <source>
        <dbReference type="EMBL" id="AEM39887.1"/>
    </source>
</evidence>
<dbReference type="Proteomes" id="UP000000692">
    <property type="component" value="Chromosome"/>
</dbReference>
<accession>F9Y7S1</accession>
<name>F9Y7S1_KETVW</name>
<dbReference type="RefSeq" id="WP_013383301.1">
    <property type="nucleotide sequence ID" value="NC_017384.1"/>
</dbReference>
<dbReference type="OrthoDB" id="7772846at2"/>
<dbReference type="HOGENOM" id="CLU_159318_0_0_5"/>
<reference evidence="1 2" key="1">
    <citation type="journal article" date="2011" name="J. Bacteriol.">
        <title>Complete genome sequence of the industrial strain Ketogulonicigenium vulgare WSH-001.</title>
        <authorList>
            <person name="Liu L."/>
            <person name="Li Y."/>
            <person name="Zhang J."/>
            <person name="Zhou Z."/>
            <person name="Liu J."/>
            <person name="Li X."/>
            <person name="Zhou J."/>
            <person name="Du G."/>
            <person name="Wang L."/>
            <person name="Chen J."/>
        </authorList>
    </citation>
    <scope>NUCLEOTIDE SEQUENCE [LARGE SCALE GENOMIC DNA]</scope>
    <source>
        <strain evidence="1 2">WSH-001</strain>
    </source>
</reference>
<sequence length="133" mass="14708">MTLIETRIVEGIWEGLLTDTVLEPRLVASHNGVDLPVAWTAQEGGDYALRVEVPRAMVSAGQHVMIIRDQDTGIEISRFVMAVGEDALNPQQAEIAILRAELDLLKSAFRSFARDAEDFQRIMVEQMEGEGGI</sequence>
<dbReference type="EMBL" id="CP002018">
    <property type="protein sequence ID" value="AEM39887.1"/>
    <property type="molecule type" value="Genomic_DNA"/>
</dbReference>
<evidence type="ECO:0000313" key="2">
    <source>
        <dbReference type="Proteomes" id="UP000000692"/>
    </source>
</evidence>
<protein>
    <submittedName>
        <fullName evidence="1">Uncharacterized protein</fullName>
    </submittedName>
</protein>
<proteinExistence type="predicted"/>
<keyword evidence="2" id="KW-1185">Reference proteome</keyword>
<dbReference type="KEGG" id="kvl:KVU_0048"/>
<organism evidence="1 2">
    <name type="scientific">Ketogulonicigenium vulgare (strain WSH-001)</name>
    <dbReference type="NCBI Taxonomy" id="759362"/>
    <lineage>
        <taxon>Bacteria</taxon>
        <taxon>Pseudomonadati</taxon>
        <taxon>Pseudomonadota</taxon>
        <taxon>Alphaproteobacteria</taxon>
        <taxon>Rhodobacterales</taxon>
        <taxon>Roseobacteraceae</taxon>
        <taxon>Ketogulonicigenium</taxon>
    </lineage>
</organism>
<dbReference type="AlphaFoldDB" id="F9Y7S1"/>